<gene>
    <name evidence="2" type="ORF">LEP1GSC133_0153</name>
</gene>
<evidence type="ECO:0000259" key="1">
    <source>
        <dbReference type="Pfam" id="PF00483"/>
    </source>
</evidence>
<feature type="domain" description="Nucleotidyl transferase" evidence="1">
    <location>
        <begin position="8"/>
        <end position="74"/>
    </location>
</feature>
<dbReference type="SUPFAM" id="SSF53448">
    <property type="entry name" value="Nucleotide-diphospho-sugar transferases"/>
    <property type="match status" value="1"/>
</dbReference>
<dbReference type="Proteomes" id="UP000012159">
    <property type="component" value="Unassembled WGS sequence"/>
</dbReference>
<dbReference type="InterPro" id="IPR051161">
    <property type="entry name" value="Mannose-6P_isomerase_type2"/>
</dbReference>
<reference evidence="2 3" key="1">
    <citation type="submission" date="2013-01" db="EMBL/GenBank/DDBJ databases">
        <authorList>
            <person name="Harkins D.M."/>
            <person name="Durkin A.S."/>
            <person name="Brinkac L.M."/>
            <person name="Haft D.H."/>
            <person name="Selengut J.D."/>
            <person name="Sanka R."/>
            <person name="DePew J."/>
            <person name="Purushe J."/>
            <person name="Picardeau M."/>
            <person name="Werts C."/>
            <person name="Goarant C."/>
            <person name="Vinetz J.M."/>
            <person name="Sutton G.G."/>
            <person name="Nierman W.C."/>
            <person name="Fouts D.E."/>
        </authorList>
    </citation>
    <scope>NUCLEOTIDE SEQUENCE [LARGE SCALE GENOMIC DNA]</scope>
    <source>
        <strain evidence="2 3">200901868</strain>
    </source>
</reference>
<dbReference type="AlphaFoldDB" id="M6VRY0"/>
<name>M6VRY0_LEPBO</name>
<dbReference type="Pfam" id="PF00483">
    <property type="entry name" value="NTP_transferase"/>
    <property type="match status" value="1"/>
</dbReference>
<evidence type="ECO:0000313" key="3">
    <source>
        <dbReference type="Proteomes" id="UP000012159"/>
    </source>
</evidence>
<protein>
    <submittedName>
        <fullName evidence="2">Nucleotidyl transferase domain protein</fullName>
    </submittedName>
</protein>
<dbReference type="GO" id="GO:0009298">
    <property type="term" value="P:GDP-mannose biosynthetic process"/>
    <property type="evidence" value="ECO:0007669"/>
    <property type="project" value="TreeGrafter"/>
</dbReference>
<dbReference type="InterPro" id="IPR029044">
    <property type="entry name" value="Nucleotide-diphossugar_trans"/>
</dbReference>
<dbReference type="PANTHER" id="PTHR46390:SF1">
    <property type="entry name" value="MANNOSE-1-PHOSPHATE GUANYLYLTRANSFERASE"/>
    <property type="match status" value="1"/>
</dbReference>
<dbReference type="InterPro" id="IPR005835">
    <property type="entry name" value="NTP_transferase_dom"/>
</dbReference>
<dbReference type="GO" id="GO:0004475">
    <property type="term" value="F:mannose-1-phosphate guanylyltransferase (GTP) activity"/>
    <property type="evidence" value="ECO:0007669"/>
    <property type="project" value="TreeGrafter"/>
</dbReference>
<organism evidence="2 3">
    <name type="scientific">Leptospira borgpetersenii serovar Pomona str. 200901868</name>
    <dbReference type="NCBI Taxonomy" id="1192866"/>
    <lineage>
        <taxon>Bacteria</taxon>
        <taxon>Pseudomonadati</taxon>
        <taxon>Spirochaetota</taxon>
        <taxon>Spirochaetia</taxon>
        <taxon>Leptospirales</taxon>
        <taxon>Leptospiraceae</taxon>
        <taxon>Leptospira</taxon>
    </lineage>
</organism>
<keyword evidence="2" id="KW-0808">Transferase</keyword>
<dbReference type="PANTHER" id="PTHR46390">
    <property type="entry name" value="MANNOSE-1-PHOSPHATE GUANYLYLTRANSFERASE"/>
    <property type="match status" value="1"/>
</dbReference>
<comment type="caution">
    <text evidence="2">The sequence shown here is derived from an EMBL/GenBank/DDBJ whole genome shotgun (WGS) entry which is preliminary data.</text>
</comment>
<dbReference type="Gene3D" id="3.90.550.10">
    <property type="entry name" value="Spore Coat Polysaccharide Biosynthesis Protein SpsA, Chain A"/>
    <property type="match status" value="1"/>
</dbReference>
<sequence length="121" mass="13663">MNQDKPIVLIMAGGKGERFWPRSRVSTPKQLQKVYSNKTLLKETLERALTITTIDRVYIGTNASLKKSILSQEKNFPEKISLSNRKVKTRLPSSLLRPCISGKNMAILCRSYCLQTLGLIP</sequence>
<proteinExistence type="predicted"/>
<accession>M6VRY0</accession>
<evidence type="ECO:0000313" key="2">
    <source>
        <dbReference type="EMBL" id="EMO60272.1"/>
    </source>
</evidence>
<dbReference type="STRING" id="1192866.LEP1GSC133_0153"/>
<dbReference type="EMBL" id="AKWF02000141">
    <property type="protein sequence ID" value="EMO60272.1"/>
    <property type="molecule type" value="Genomic_DNA"/>
</dbReference>